<dbReference type="EMBL" id="BJHX01000004">
    <property type="protein sequence ID" value="GDY70329.1"/>
    <property type="molecule type" value="Genomic_DNA"/>
</dbReference>
<accession>A0A4D4MFL2</accession>
<organism evidence="1 2">
    <name type="scientific">Streptomyces avermitilis</name>
    <dbReference type="NCBI Taxonomy" id="33903"/>
    <lineage>
        <taxon>Bacteria</taxon>
        <taxon>Bacillati</taxon>
        <taxon>Actinomycetota</taxon>
        <taxon>Actinomycetes</taxon>
        <taxon>Kitasatosporales</taxon>
        <taxon>Streptomycetaceae</taxon>
        <taxon>Streptomyces</taxon>
    </lineage>
</organism>
<gene>
    <name evidence="1" type="ORF">SAV14893_097220</name>
</gene>
<reference evidence="1 2" key="1">
    <citation type="submission" date="2019-04" db="EMBL/GenBank/DDBJ databases">
        <title>Draft genome sequences of Streptomyces avermitilis NBRC 14893.</title>
        <authorList>
            <person name="Komaki H."/>
            <person name="Tamura T."/>
            <person name="Hosoyama A."/>
        </authorList>
    </citation>
    <scope>NUCLEOTIDE SEQUENCE [LARGE SCALE GENOMIC DNA]</scope>
    <source>
        <strain evidence="1 2">NBRC 14893</strain>
    </source>
</reference>
<dbReference type="AlphaFoldDB" id="A0A4D4MFL2"/>
<protein>
    <submittedName>
        <fullName evidence="1">Uncharacterized protein</fullName>
    </submittedName>
</protein>
<comment type="caution">
    <text evidence="1">The sequence shown here is derived from an EMBL/GenBank/DDBJ whole genome shotgun (WGS) entry which is preliminary data.</text>
</comment>
<evidence type="ECO:0000313" key="1">
    <source>
        <dbReference type="EMBL" id="GDY70329.1"/>
    </source>
</evidence>
<sequence>MLEAAGLPPEMLRAAAATLARWDDAKDDGELTLTDALNRLAQP</sequence>
<dbReference type="Proteomes" id="UP000302139">
    <property type="component" value="Unassembled WGS sequence"/>
</dbReference>
<name>A0A4D4MFL2_STRAX</name>
<proteinExistence type="predicted"/>
<evidence type="ECO:0000313" key="2">
    <source>
        <dbReference type="Proteomes" id="UP000302139"/>
    </source>
</evidence>